<proteinExistence type="predicted"/>
<sequence>MLLRQIERFLRHTDMPCTKFGRLAAHDPRFVFDLRNGRIPRDTTAARIEAFMAGYLANTQEGCNAQ</sequence>
<keyword evidence="2" id="KW-1185">Reference proteome</keyword>
<gene>
    <name evidence="1" type="ORF">MTR64_05015</name>
</gene>
<dbReference type="EMBL" id="JALHLE010000005">
    <property type="protein sequence ID" value="MCJ2177913.1"/>
    <property type="molecule type" value="Genomic_DNA"/>
</dbReference>
<evidence type="ECO:0000313" key="1">
    <source>
        <dbReference type="EMBL" id="MCJ2177913.1"/>
    </source>
</evidence>
<evidence type="ECO:0000313" key="2">
    <source>
        <dbReference type="Proteomes" id="UP001162880"/>
    </source>
</evidence>
<dbReference type="Proteomes" id="UP001162880">
    <property type="component" value="Unassembled WGS sequence"/>
</dbReference>
<dbReference type="RefSeq" id="WP_243991316.1">
    <property type="nucleotide sequence ID" value="NZ_JALHLE010000005.1"/>
</dbReference>
<comment type="caution">
    <text evidence="1">The sequence shown here is derived from an EMBL/GenBank/DDBJ whole genome shotgun (WGS) entry which is preliminary data.</text>
</comment>
<reference evidence="1" key="1">
    <citation type="submission" date="2022-03" db="EMBL/GenBank/DDBJ databases">
        <title>Identification of a novel bacterium isolated from mangrove sediments.</title>
        <authorList>
            <person name="Pan X."/>
        </authorList>
    </citation>
    <scope>NUCLEOTIDE SEQUENCE</scope>
    <source>
        <strain evidence="1">B2580</strain>
    </source>
</reference>
<name>A0ABT0AZ13_9SPHN</name>
<accession>A0ABT0AZ13</accession>
<organism evidence="1 2">
    <name type="scientific">Novosphingobium album</name>
    <name type="common">ex Hu et al. 2023</name>
    <dbReference type="NCBI Taxonomy" id="2930093"/>
    <lineage>
        <taxon>Bacteria</taxon>
        <taxon>Pseudomonadati</taxon>
        <taxon>Pseudomonadota</taxon>
        <taxon>Alphaproteobacteria</taxon>
        <taxon>Sphingomonadales</taxon>
        <taxon>Sphingomonadaceae</taxon>
        <taxon>Novosphingobium</taxon>
    </lineage>
</organism>
<protein>
    <submittedName>
        <fullName evidence="1">Uncharacterized protein</fullName>
    </submittedName>
</protein>